<reference evidence="2" key="1">
    <citation type="submission" date="2021-06" db="EMBL/GenBank/DDBJ databases">
        <authorList>
            <person name="Kallberg Y."/>
            <person name="Tangrot J."/>
            <person name="Rosling A."/>
        </authorList>
    </citation>
    <scope>NUCLEOTIDE SEQUENCE</scope>
    <source>
        <strain evidence="2">UK204</strain>
    </source>
</reference>
<proteinExistence type="predicted"/>
<feature type="compositionally biased region" description="Basic and acidic residues" evidence="1">
    <location>
        <begin position="209"/>
        <end position="232"/>
    </location>
</feature>
<dbReference type="EMBL" id="CAJVPQ010002456">
    <property type="protein sequence ID" value="CAG8597781.1"/>
    <property type="molecule type" value="Genomic_DNA"/>
</dbReference>
<evidence type="ECO:0000313" key="3">
    <source>
        <dbReference type="Proteomes" id="UP000789570"/>
    </source>
</evidence>
<name>A0A9N9CDC2_9GLOM</name>
<feature type="region of interest" description="Disordered" evidence="1">
    <location>
        <begin position="201"/>
        <end position="252"/>
    </location>
</feature>
<comment type="caution">
    <text evidence="2">The sequence shown here is derived from an EMBL/GenBank/DDBJ whole genome shotgun (WGS) entry which is preliminary data.</text>
</comment>
<keyword evidence="3" id="KW-1185">Reference proteome</keyword>
<sequence>MSLEAGHVSEIFKTARPEKILPEVNTLQITPAKADDNDLTDLKEEDFCGGENDVETWSIYKFHKSWNCIHGGDPGRNYCKGADALAKSLRAIVNKSPDSKKIKKANKLLSDLQFSATFSCLVTFSSPQLLVASWRANKNINRLRKKRMNDNNIDTGTNCLQFSSCSDVRIESVESVLAPKRRKNLSLSKKNKEIIDLTEDTSDRKRKTQSKESVKKRARAETTVDGKVDDGPKTPPWKPLEEKETKEITTPQKPKLCERSSQYLLKHISVNINEQGLIMKGDQDVIILEIPDEIQRWLINVLSSEKDRFVSTIMASLNPEHKFQKICRIILYDFEGLIDRNIGERKYTVEQIVPLFKAIQSVYREYKFDWIEVQLECIKDMKLLFPNFDLTLNKADGVCMKASNNKEIVFIEVSGGPEATVEKHVWEDTEKLIKEAMFGLSFQIAQILHRQSILGDRMTLSEIRLIEKHFYTVSQIKYFLHMPLDLVRALVYKQHLCSILREDSKAKKSELKKLALTKLIKDVPTVRDWIWVPKSVTEWKAIGA</sequence>
<protein>
    <submittedName>
        <fullName evidence="2">15694_t:CDS:1</fullName>
    </submittedName>
</protein>
<accession>A0A9N9CDC2</accession>
<dbReference type="Proteomes" id="UP000789570">
    <property type="component" value="Unassembled WGS sequence"/>
</dbReference>
<gene>
    <name evidence="2" type="ORF">FCALED_LOCUS8431</name>
</gene>
<evidence type="ECO:0000256" key="1">
    <source>
        <dbReference type="SAM" id="MobiDB-lite"/>
    </source>
</evidence>
<dbReference type="AlphaFoldDB" id="A0A9N9CDC2"/>
<dbReference type="OrthoDB" id="2407081at2759"/>
<organism evidence="2 3">
    <name type="scientific">Funneliformis caledonium</name>
    <dbReference type="NCBI Taxonomy" id="1117310"/>
    <lineage>
        <taxon>Eukaryota</taxon>
        <taxon>Fungi</taxon>
        <taxon>Fungi incertae sedis</taxon>
        <taxon>Mucoromycota</taxon>
        <taxon>Glomeromycotina</taxon>
        <taxon>Glomeromycetes</taxon>
        <taxon>Glomerales</taxon>
        <taxon>Glomeraceae</taxon>
        <taxon>Funneliformis</taxon>
    </lineage>
</organism>
<evidence type="ECO:0000313" key="2">
    <source>
        <dbReference type="EMBL" id="CAG8597781.1"/>
    </source>
</evidence>